<gene>
    <name evidence="2" type="ORF">CS022_19770</name>
</gene>
<organism evidence="2 3">
    <name type="scientific">Veronia nyctiphanis</name>
    <dbReference type="NCBI Taxonomy" id="1278244"/>
    <lineage>
        <taxon>Bacteria</taxon>
        <taxon>Pseudomonadati</taxon>
        <taxon>Pseudomonadota</taxon>
        <taxon>Gammaproteobacteria</taxon>
        <taxon>Vibrionales</taxon>
        <taxon>Vibrionaceae</taxon>
        <taxon>Veronia</taxon>
    </lineage>
</organism>
<evidence type="ECO:0000313" key="3">
    <source>
        <dbReference type="Proteomes" id="UP000290287"/>
    </source>
</evidence>
<dbReference type="EMBL" id="PEIB01000032">
    <property type="protein sequence ID" value="RXJ71805.1"/>
    <property type="molecule type" value="Genomic_DNA"/>
</dbReference>
<keyword evidence="3" id="KW-1185">Reference proteome</keyword>
<protein>
    <recommendedName>
        <fullName evidence="1">Tc toxin complex TcA C-terminal TcB-binding domain-containing protein</fullName>
    </recommendedName>
</protein>
<comment type="caution">
    <text evidence="2">The sequence shown here is derived from an EMBL/GenBank/DDBJ whole genome shotgun (WGS) entry which is preliminary data.</text>
</comment>
<accession>A0A4Q0YN42</accession>
<proteinExistence type="predicted"/>
<dbReference type="Pfam" id="PF18276">
    <property type="entry name" value="TcA_TcB_BD"/>
    <property type="match status" value="1"/>
</dbReference>
<dbReference type="InterPro" id="IPR040840">
    <property type="entry name" value="TcA_TcB_BD"/>
</dbReference>
<dbReference type="Proteomes" id="UP000290287">
    <property type="component" value="Unassembled WGS sequence"/>
</dbReference>
<feature type="domain" description="Tc toxin complex TcA C-terminal TcB-binding" evidence="1">
    <location>
        <begin position="29"/>
        <end position="112"/>
    </location>
</feature>
<dbReference type="AlphaFoldDB" id="A0A4Q0YN42"/>
<evidence type="ECO:0000259" key="1">
    <source>
        <dbReference type="Pfam" id="PF18276"/>
    </source>
</evidence>
<reference evidence="2 3" key="1">
    <citation type="submission" date="2017-10" db="EMBL/GenBank/DDBJ databases">
        <title>Nyctiphanis sp. nov., isolated from the stomach of the euphausiid Nyctiphanes simplex (Hansen, 1911) in the Gulf of California.</title>
        <authorList>
            <person name="Gomez-Gil B."/>
            <person name="Aguilar-Mendez M."/>
            <person name="Lopez-Cortes A."/>
            <person name="Gomez-Gutierrez J."/>
            <person name="Roque A."/>
            <person name="Lang E."/>
            <person name="Gonzalez-Castillo A."/>
        </authorList>
    </citation>
    <scope>NUCLEOTIDE SEQUENCE [LARGE SCALE GENOMIC DNA]</scope>
    <source>
        <strain evidence="2 3">CAIM 600</strain>
    </source>
</reference>
<name>A0A4Q0YN42_9GAMM</name>
<evidence type="ECO:0000313" key="2">
    <source>
        <dbReference type="EMBL" id="RXJ71805.1"/>
    </source>
</evidence>
<sequence length="118" mass="13011">MAVGQKPSYSGLATGSPLLSLQALPGSQNLSLVDYSPATFGFFRLASLPEQQGRCYFTVPEEAFDFDFQGHFDRRIRSVSISIPCVVGPSVSINCTLRLLSNHYRVNTDMNTEGEYPQ</sequence>